<keyword evidence="3" id="KW-1185">Reference proteome</keyword>
<name>A0A6S7GAR2_PARCT</name>
<dbReference type="AlphaFoldDB" id="A0A6S7GAR2"/>
<proteinExistence type="predicted"/>
<gene>
    <name evidence="2" type="ORF">PACLA_8A035894</name>
</gene>
<organism evidence="2 3">
    <name type="scientific">Paramuricea clavata</name>
    <name type="common">Red gorgonian</name>
    <name type="synonym">Violescent sea-whip</name>
    <dbReference type="NCBI Taxonomy" id="317549"/>
    <lineage>
        <taxon>Eukaryota</taxon>
        <taxon>Metazoa</taxon>
        <taxon>Cnidaria</taxon>
        <taxon>Anthozoa</taxon>
        <taxon>Octocorallia</taxon>
        <taxon>Malacalcyonacea</taxon>
        <taxon>Plexauridae</taxon>
        <taxon>Paramuricea</taxon>
    </lineage>
</organism>
<evidence type="ECO:0000313" key="2">
    <source>
        <dbReference type="EMBL" id="CAB3986272.1"/>
    </source>
</evidence>
<dbReference type="EMBL" id="CACRXK020000990">
    <property type="protein sequence ID" value="CAB3986272.1"/>
    <property type="molecule type" value="Genomic_DNA"/>
</dbReference>
<dbReference type="Proteomes" id="UP001152795">
    <property type="component" value="Unassembled WGS sequence"/>
</dbReference>
<accession>A0A6S7GAR2</accession>
<dbReference type="PANTHER" id="PTHR46289">
    <property type="entry name" value="52 KDA REPRESSOR OF THE INHIBITOR OF THE PROTEIN KINASE-LIKE PROTEIN-RELATED"/>
    <property type="match status" value="1"/>
</dbReference>
<evidence type="ECO:0000313" key="3">
    <source>
        <dbReference type="Proteomes" id="UP001152795"/>
    </source>
</evidence>
<sequence>MSPTSINSLLSQAVWFNRFKAVWLSFDEITQGLEELEDSDDNKMKAKAENLLARVRSFQFIVMVMFMKNVMIKTKILTKQVQSVNINIVDILESAKATISTLRHLHNDEQNVNNLITAAVKFSERHGVDANDEYQQHHHHRRPTRVDERPETATNLNL</sequence>
<dbReference type="PANTHER" id="PTHR46289:SF19">
    <property type="entry name" value="ZINC FINGER MYM-TYPE CONTAINING 1"/>
    <property type="match status" value="1"/>
</dbReference>
<dbReference type="OrthoDB" id="6602803at2759"/>
<protein>
    <submittedName>
        <fullName evidence="2">Uncharacterized protein</fullName>
    </submittedName>
</protein>
<feature type="region of interest" description="Disordered" evidence="1">
    <location>
        <begin position="132"/>
        <end position="158"/>
    </location>
</feature>
<comment type="caution">
    <text evidence="2">The sequence shown here is derived from an EMBL/GenBank/DDBJ whole genome shotgun (WGS) entry which is preliminary data.</text>
</comment>
<dbReference type="InterPro" id="IPR052958">
    <property type="entry name" value="IFN-induced_PKR_regulator"/>
</dbReference>
<reference evidence="2" key="1">
    <citation type="submission" date="2020-04" db="EMBL/GenBank/DDBJ databases">
        <authorList>
            <person name="Alioto T."/>
            <person name="Alioto T."/>
            <person name="Gomez Garrido J."/>
        </authorList>
    </citation>
    <scope>NUCLEOTIDE SEQUENCE</scope>
    <source>
        <strain evidence="2">A484AB</strain>
    </source>
</reference>
<evidence type="ECO:0000256" key="1">
    <source>
        <dbReference type="SAM" id="MobiDB-lite"/>
    </source>
</evidence>